<dbReference type="GO" id="GO:0052621">
    <property type="term" value="F:diguanylate cyclase activity"/>
    <property type="evidence" value="ECO:0007669"/>
    <property type="project" value="UniProtKB-EC"/>
</dbReference>
<dbReference type="Gene3D" id="3.30.70.270">
    <property type="match status" value="1"/>
</dbReference>
<dbReference type="SMART" id="SM00448">
    <property type="entry name" value="REC"/>
    <property type="match status" value="2"/>
</dbReference>
<dbReference type="InterPro" id="IPR029787">
    <property type="entry name" value="Nucleotide_cyclase"/>
</dbReference>
<reference evidence="6 7" key="1">
    <citation type="submission" date="2018-05" db="EMBL/GenBank/DDBJ databases">
        <title>Genomic Encyclopedia of Type Strains, Phase IV (KMG-IV): sequencing the most valuable type-strain genomes for metagenomic binning, comparative biology and taxonomic classification.</title>
        <authorList>
            <person name="Goeker M."/>
        </authorList>
    </citation>
    <scope>NUCLEOTIDE SEQUENCE [LARGE SCALE GENOMIC DNA]</scope>
    <source>
        <strain evidence="6 7">DSM 25134</strain>
    </source>
</reference>
<dbReference type="SUPFAM" id="SSF55073">
    <property type="entry name" value="Nucleotide cyclase"/>
    <property type="match status" value="1"/>
</dbReference>
<protein>
    <recommendedName>
        <fullName evidence="1">diguanylate cyclase</fullName>
        <ecNumber evidence="1">2.7.7.65</ecNumber>
    </recommendedName>
</protein>
<gene>
    <name evidence="6" type="ORF">DFR38_1068</name>
</gene>
<dbReference type="GO" id="GO:0005886">
    <property type="term" value="C:plasma membrane"/>
    <property type="evidence" value="ECO:0007669"/>
    <property type="project" value="TreeGrafter"/>
</dbReference>
<evidence type="ECO:0000259" key="5">
    <source>
        <dbReference type="PROSITE" id="PS50887"/>
    </source>
</evidence>
<dbReference type="PANTHER" id="PTHR45138">
    <property type="entry name" value="REGULATORY COMPONENTS OF SENSORY TRANSDUCTION SYSTEM"/>
    <property type="match status" value="1"/>
</dbReference>
<keyword evidence="7" id="KW-1185">Reference proteome</keyword>
<proteinExistence type="predicted"/>
<comment type="catalytic activity">
    <reaction evidence="2">
        <text>2 GTP = 3',3'-c-di-GMP + 2 diphosphate</text>
        <dbReference type="Rhea" id="RHEA:24898"/>
        <dbReference type="ChEBI" id="CHEBI:33019"/>
        <dbReference type="ChEBI" id="CHEBI:37565"/>
        <dbReference type="ChEBI" id="CHEBI:58805"/>
        <dbReference type="EC" id="2.7.7.65"/>
    </reaction>
</comment>
<evidence type="ECO:0000313" key="7">
    <source>
        <dbReference type="Proteomes" id="UP000248395"/>
    </source>
</evidence>
<feature type="domain" description="GGDEF" evidence="5">
    <location>
        <begin position="281"/>
        <end position="411"/>
    </location>
</feature>
<dbReference type="GO" id="GO:1902201">
    <property type="term" value="P:negative regulation of bacterial-type flagellum-dependent cell motility"/>
    <property type="evidence" value="ECO:0007669"/>
    <property type="project" value="TreeGrafter"/>
</dbReference>
<dbReference type="InterPro" id="IPR050469">
    <property type="entry name" value="Diguanylate_Cyclase"/>
</dbReference>
<dbReference type="SMART" id="SM00267">
    <property type="entry name" value="GGDEF"/>
    <property type="match status" value="1"/>
</dbReference>
<dbReference type="Pfam" id="PF00990">
    <property type="entry name" value="GGDEF"/>
    <property type="match status" value="1"/>
</dbReference>
<evidence type="ECO:0000256" key="2">
    <source>
        <dbReference type="ARBA" id="ARBA00034247"/>
    </source>
</evidence>
<dbReference type="NCBIfam" id="TIGR00254">
    <property type="entry name" value="GGDEF"/>
    <property type="match status" value="1"/>
</dbReference>
<name>A0A318K4L9_9NEIS</name>
<sequence>MSTAAPRILVIEDSLMLIRPLCRMVNKQGFVAVPVTSMAEVRQALADDPRFMAAVADYCLPDAPNGEVLPLLLENRIPTVVLTAHNDMQTRERVLCMPVVDYIPKESPSAFEYVMKMLRRIRINPGIKVLVVDDSQAVRQFLRLQLERHLYQVLEAADAEEALGILRHESGIKLVLTDHDMPGMDGVRMTSTVRRFLDHTRLAIIGISGSQDPTMTARFIKAGADDYLQKPFNYEEFFCRVTRNVEFVENLQALQESANKDPLSGLSNRRHFFEQVASLRHNYSVAVLDIDLFKRINDGFGHDIGDQVICQTARLLESFFPDDIIARFGGEEFVILAQPLDAPDMLRQLDKLRRALANLSISTPLGDLRFTVSIGMAAAEEADISTLLKQADNYLYQAKHNGRNQVCGGIIDQTSDPASVASA</sequence>
<keyword evidence="3" id="KW-0597">Phosphoprotein</keyword>
<feature type="modified residue" description="4-aspartylphosphate" evidence="3">
    <location>
        <position position="178"/>
    </location>
</feature>
<dbReference type="SUPFAM" id="SSF52172">
    <property type="entry name" value="CheY-like"/>
    <property type="match status" value="2"/>
</dbReference>
<dbReference type="InterPro" id="IPR011006">
    <property type="entry name" value="CheY-like_superfamily"/>
</dbReference>
<organism evidence="6 7">
    <name type="scientific">Aquitalea magnusonii</name>
    <dbReference type="NCBI Taxonomy" id="332411"/>
    <lineage>
        <taxon>Bacteria</taxon>
        <taxon>Pseudomonadati</taxon>
        <taxon>Pseudomonadota</taxon>
        <taxon>Betaproteobacteria</taxon>
        <taxon>Neisseriales</taxon>
        <taxon>Chromobacteriaceae</taxon>
        <taxon>Aquitalea</taxon>
    </lineage>
</organism>
<feature type="modified residue" description="4-aspartylphosphate" evidence="3">
    <location>
        <position position="57"/>
    </location>
</feature>
<dbReference type="InterPro" id="IPR043128">
    <property type="entry name" value="Rev_trsase/Diguanyl_cyclase"/>
</dbReference>
<evidence type="ECO:0000259" key="4">
    <source>
        <dbReference type="PROSITE" id="PS50110"/>
    </source>
</evidence>
<comment type="caution">
    <text evidence="6">The sequence shown here is derived from an EMBL/GenBank/DDBJ whole genome shotgun (WGS) entry which is preliminary data.</text>
</comment>
<dbReference type="Pfam" id="PF00072">
    <property type="entry name" value="Response_reg"/>
    <property type="match status" value="1"/>
</dbReference>
<dbReference type="CDD" id="cd01949">
    <property type="entry name" value="GGDEF"/>
    <property type="match status" value="1"/>
</dbReference>
<dbReference type="PROSITE" id="PS50887">
    <property type="entry name" value="GGDEF"/>
    <property type="match status" value="1"/>
</dbReference>
<evidence type="ECO:0000313" key="6">
    <source>
        <dbReference type="EMBL" id="PXX48638.1"/>
    </source>
</evidence>
<evidence type="ECO:0000256" key="3">
    <source>
        <dbReference type="PROSITE-ProRule" id="PRU00169"/>
    </source>
</evidence>
<dbReference type="PANTHER" id="PTHR45138:SF9">
    <property type="entry name" value="DIGUANYLATE CYCLASE DGCM-RELATED"/>
    <property type="match status" value="1"/>
</dbReference>
<dbReference type="Proteomes" id="UP000248395">
    <property type="component" value="Unassembled WGS sequence"/>
</dbReference>
<dbReference type="RefSeq" id="WP_059284804.1">
    <property type="nucleotide sequence ID" value="NZ_LNQU01000008.1"/>
</dbReference>
<dbReference type="EMBL" id="QJKC01000006">
    <property type="protein sequence ID" value="PXX48638.1"/>
    <property type="molecule type" value="Genomic_DNA"/>
</dbReference>
<dbReference type="CDD" id="cd17544">
    <property type="entry name" value="REC_2_GGDEF"/>
    <property type="match status" value="1"/>
</dbReference>
<dbReference type="PROSITE" id="PS50110">
    <property type="entry name" value="RESPONSE_REGULATORY"/>
    <property type="match status" value="2"/>
</dbReference>
<dbReference type="GO" id="GO:0000160">
    <property type="term" value="P:phosphorelay signal transduction system"/>
    <property type="evidence" value="ECO:0007669"/>
    <property type="project" value="InterPro"/>
</dbReference>
<feature type="domain" description="Response regulatory" evidence="4">
    <location>
        <begin position="128"/>
        <end position="245"/>
    </location>
</feature>
<dbReference type="AlphaFoldDB" id="A0A318K4L9"/>
<dbReference type="OrthoDB" id="9813903at2"/>
<dbReference type="InterPro" id="IPR000160">
    <property type="entry name" value="GGDEF_dom"/>
</dbReference>
<feature type="domain" description="Response regulatory" evidence="4">
    <location>
        <begin position="7"/>
        <end position="120"/>
    </location>
</feature>
<dbReference type="GO" id="GO:0043709">
    <property type="term" value="P:cell adhesion involved in single-species biofilm formation"/>
    <property type="evidence" value="ECO:0007669"/>
    <property type="project" value="TreeGrafter"/>
</dbReference>
<dbReference type="InterPro" id="IPR001789">
    <property type="entry name" value="Sig_transdc_resp-reg_receiver"/>
</dbReference>
<accession>A0A318K4L9</accession>
<dbReference type="EC" id="2.7.7.65" evidence="1"/>
<dbReference type="FunFam" id="3.30.70.270:FF:000001">
    <property type="entry name" value="Diguanylate cyclase domain protein"/>
    <property type="match status" value="1"/>
</dbReference>
<evidence type="ECO:0000256" key="1">
    <source>
        <dbReference type="ARBA" id="ARBA00012528"/>
    </source>
</evidence>
<dbReference type="Gene3D" id="3.40.50.2300">
    <property type="match status" value="2"/>
</dbReference>